<feature type="non-terminal residue" evidence="1">
    <location>
        <position position="1"/>
    </location>
</feature>
<evidence type="ECO:0008006" key="2">
    <source>
        <dbReference type="Google" id="ProtNLM"/>
    </source>
</evidence>
<sequence>VTAGWIFIARVSTAAILMVGLLAVPHRVIAQELPLAPMRASGQSVTAAYEGWFRTSDGQIHLLVGYFNRNTEEVLDIPVGPDNRIEPGGPDYGQPTHFLPRRAWGVFSINVPPDFTGQTLTWTIVANGQLTQVPMGLDPLWEVEPYLEPAQGNTPPQVKFTSFGEFHHGPPLGISAEYEAAADDSLTLTLWATDDGQVDPNRRALEGAPVRVRWSKYRGEGEAVFSEPRPETDEATGETSTTVTFSAPGVYILRAQANDSSGASGGFQCCWTNAHVRVDISP</sequence>
<reference evidence="1" key="1">
    <citation type="submission" date="2018-05" db="EMBL/GenBank/DDBJ databases">
        <authorList>
            <person name="Lanie J.A."/>
            <person name="Ng W.-L."/>
            <person name="Kazmierczak K.M."/>
            <person name="Andrzejewski T.M."/>
            <person name="Davidsen T.M."/>
            <person name="Wayne K.J."/>
            <person name="Tettelin H."/>
            <person name="Glass J.I."/>
            <person name="Rusch D."/>
            <person name="Podicherti R."/>
            <person name="Tsui H.-C.T."/>
            <person name="Winkler M.E."/>
        </authorList>
    </citation>
    <scope>NUCLEOTIDE SEQUENCE</scope>
</reference>
<name>A0A381VBR2_9ZZZZ</name>
<organism evidence="1">
    <name type="scientific">marine metagenome</name>
    <dbReference type="NCBI Taxonomy" id="408172"/>
    <lineage>
        <taxon>unclassified sequences</taxon>
        <taxon>metagenomes</taxon>
        <taxon>ecological metagenomes</taxon>
    </lineage>
</organism>
<protein>
    <recommendedName>
        <fullName evidence="2">PKD domain-containing protein</fullName>
    </recommendedName>
</protein>
<gene>
    <name evidence="1" type="ORF">METZ01_LOCUS89657</name>
</gene>
<accession>A0A381VBR2</accession>
<dbReference type="AlphaFoldDB" id="A0A381VBR2"/>
<dbReference type="EMBL" id="UINC01008166">
    <property type="protein sequence ID" value="SVA36803.1"/>
    <property type="molecule type" value="Genomic_DNA"/>
</dbReference>
<evidence type="ECO:0000313" key="1">
    <source>
        <dbReference type="EMBL" id="SVA36803.1"/>
    </source>
</evidence>
<proteinExistence type="predicted"/>